<accession>A0A4R8QJL5</accession>
<organism evidence="3 4">
    <name type="scientific">Colletotrichum trifolii</name>
    <dbReference type="NCBI Taxonomy" id="5466"/>
    <lineage>
        <taxon>Eukaryota</taxon>
        <taxon>Fungi</taxon>
        <taxon>Dikarya</taxon>
        <taxon>Ascomycota</taxon>
        <taxon>Pezizomycotina</taxon>
        <taxon>Sordariomycetes</taxon>
        <taxon>Hypocreomycetidae</taxon>
        <taxon>Glomerellales</taxon>
        <taxon>Glomerellaceae</taxon>
        <taxon>Colletotrichum</taxon>
        <taxon>Colletotrichum orbiculare species complex</taxon>
    </lineage>
</organism>
<dbReference type="PANTHER" id="PTHR28022">
    <property type="entry name" value="GPI MANNOSYLTRANSFERASE 2 SUBUNIT PGA1"/>
    <property type="match status" value="1"/>
</dbReference>
<evidence type="ECO:0000313" key="4">
    <source>
        <dbReference type="Proteomes" id="UP000295703"/>
    </source>
</evidence>
<feature type="signal peptide" evidence="2">
    <location>
        <begin position="1"/>
        <end position="24"/>
    </location>
</feature>
<sequence length="260" mass="28949">MLEMRHCLAYGFLLAALLLDVCNGNTEKIIFLGPETITIPATQPTLDELRLDILTPNDGFNKTKLPASFPTTELPLGATSWLLVTNLTPNQRYEVRVCWSATVSAAAPERSRRTLMMAQQPTIFSLDVFEMSVVWDTPELITSLASYAFSRHSTSKSVDATQRQPRSHQERAASLLFLRVSAAADYFTDDEVLMAFAEPVNVNIVLDPFVLNAVPKSLFPVVSYIIAVTVMAYFLSKLTTQWIRLVQSAEGDTEEKQKAL</sequence>
<dbReference type="InterPro" id="IPR019433">
    <property type="entry name" value="GPI_ManTrfase_II_coact_Pga1"/>
</dbReference>
<feature type="chain" id="PRO_5020362066" evidence="2">
    <location>
        <begin position="25"/>
        <end position="260"/>
    </location>
</feature>
<dbReference type="GO" id="GO:0000030">
    <property type="term" value="F:mannosyltransferase activity"/>
    <property type="evidence" value="ECO:0007669"/>
    <property type="project" value="TreeGrafter"/>
</dbReference>
<dbReference type="GO" id="GO:0006506">
    <property type="term" value="P:GPI anchor biosynthetic process"/>
    <property type="evidence" value="ECO:0007669"/>
    <property type="project" value="TreeGrafter"/>
</dbReference>
<proteinExistence type="predicted"/>
<protein>
    <submittedName>
        <fullName evidence="3">Uncharacterized protein</fullName>
    </submittedName>
</protein>
<name>A0A4R8QJL5_COLTR</name>
<keyword evidence="2" id="KW-0732">Signal</keyword>
<keyword evidence="1" id="KW-0472">Membrane</keyword>
<evidence type="ECO:0000256" key="1">
    <source>
        <dbReference type="SAM" id="Phobius"/>
    </source>
</evidence>
<evidence type="ECO:0000313" key="3">
    <source>
        <dbReference type="EMBL" id="TDZ37266.1"/>
    </source>
</evidence>
<dbReference type="GO" id="GO:0005789">
    <property type="term" value="C:endoplasmic reticulum membrane"/>
    <property type="evidence" value="ECO:0007669"/>
    <property type="project" value="TreeGrafter"/>
</dbReference>
<comment type="caution">
    <text evidence="3">The sequence shown here is derived from an EMBL/GenBank/DDBJ whole genome shotgun (WGS) entry which is preliminary data.</text>
</comment>
<evidence type="ECO:0000256" key="2">
    <source>
        <dbReference type="SAM" id="SignalP"/>
    </source>
</evidence>
<reference evidence="3 4" key="1">
    <citation type="submission" date="2018-12" db="EMBL/GenBank/DDBJ databases">
        <title>Genome sequence and assembly of Colletotrichum trifolii.</title>
        <authorList>
            <person name="Gan P."/>
            <person name="Shirasu K."/>
        </authorList>
    </citation>
    <scope>NUCLEOTIDE SEQUENCE [LARGE SCALE GENOMIC DNA]</scope>
    <source>
        <strain evidence="3 4">543-2</strain>
    </source>
</reference>
<keyword evidence="1" id="KW-0812">Transmembrane</keyword>
<dbReference type="Pfam" id="PF10333">
    <property type="entry name" value="Pga1"/>
    <property type="match status" value="1"/>
</dbReference>
<keyword evidence="1" id="KW-1133">Transmembrane helix</keyword>
<dbReference type="PANTHER" id="PTHR28022:SF1">
    <property type="entry name" value="GPI MANNOSYLTRANSFERASE 2 SUBUNIT PGA1"/>
    <property type="match status" value="1"/>
</dbReference>
<gene>
    <name evidence="3" type="ORF">CTRI78_v011157</name>
</gene>
<dbReference type="Proteomes" id="UP000295703">
    <property type="component" value="Unassembled WGS sequence"/>
</dbReference>
<dbReference type="EMBL" id="RYZW01000231">
    <property type="protein sequence ID" value="TDZ37266.1"/>
    <property type="molecule type" value="Genomic_DNA"/>
</dbReference>
<dbReference type="AlphaFoldDB" id="A0A4R8QJL5"/>
<dbReference type="GO" id="GO:0031501">
    <property type="term" value="C:mannosyltransferase complex"/>
    <property type="evidence" value="ECO:0007669"/>
    <property type="project" value="TreeGrafter"/>
</dbReference>
<keyword evidence="4" id="KW-1185">Reference proteome</keyword>
<feature type="transmembrane region" description="Helical" evidence="1">
    <location>
        <begin position="217"/>
        <end position="235"/>
    </location>
</feature>